<evidence type="ECO:0000313" key="2">
    <source>
        <dbReference type="Proteomes" id="UP000077755"/>
    </source>
</evidence>
<keyword evidence="2" id="KW-1185">Reference proteome</keyword>
<dbReference type="EMBL" id="CP093346">
    <property type="protein sequence ID" value="WOG96585.1"/>
    <property type="molecule type" value="Genomic_DNA"/>
</dbReference>
<evidence type="ECO:0008006" key="3">
    <source>
        <dbReference type="Google" id="ProtNLM"/>
    </source>
</evidence>
<dbReference type="Proteomes" id="UP000077755">
    <property type="component" value="Chromosome 4"/>
</dbReference>
<dbReference type="AlphaFoldDB" id="A0AAF1AY24"/>
<sequence length="121" mass="14524">MDELIDKHFADEVSTYYSDIIFFLKIKRYAFVFPIIQAAHHYIICYNMKKPTWEIIDNRVPFYGIEELYGDLPFRLDNQKSLLRKLRVIYCHKLLTWECNRYKDFVRDSASAMAKGKTVVE</sequence>
<accession>A0AAF1AY24</accession>
<reference evidence="1" key="2">
    <citation type="submission" date="2022-03" db="EMBL/GenBank/DDBJ databases">
        <title>Draft title - Genomic analysis of global carrot germplasm unveils the trajectory of domestication and the origin of high carotenoid orange carrot.</title>
        <authorList>
            <person name="Iorizzo M."/>
            <person name="Ellison S."/>
            <person name="Senalik D."/>
            <person name="Macko-Podgorni A."/>
            <person name="Grzebelus D."/>
            <person name="Bostan H."/>
            <person name="Rolling W."/>
            <person name="Curaba J."/>
            <person name="Simon P."/>
        </authorList>
    </citation>
    <scope>NUCLEOTIDE SEQUENCE</scope>
    <source>
        <tissue evidence="1">Leaf</tissue>
    </source>
</reference>
<name>A0AAF1AY24_DAUCS</name>
<protein>
    <recommendedName>
        <fullName evidence="3">Ubiquitin-like protease family profile domain-containing protein</fullName>
    </recommendedName>
</protein>
<reference evidence="1" key="1">
    <citation type="journal article" date="2016" name="Nat. Genet.">
        <title>A high-quality carrot genome assembly provides new insights into carotenoid accumulation and asterid genome evolution.</title>
        <authorList>
            <person name="Iorizzo M."/>
            <person name="Ellison S."/>
            <person name="Senalik D."/>
            <person name="Zeng P."/>
            <person name="Satapoomin P."/>
            <person name="Huang J."/>
            <person name="Bowman M."/>
            <person name="Iovene M."/>
            <person name="Sanseverino W."/>
            <person name="Cavagnaro P."/>
            <person name="Yildiz M."/>
            <person name="Macko-Podgorni A."/>
            <person name="Moranska E."/>
            <person name="Grzebelus E."/>
            <person name="Grzebelus D."/>
            <person name="Ashrafi H."/>
            <person name="Zheng Z."/>
            <person name="Cheng S."/>
            <person name="Spooner D."/>
            <person name="Van Deynze A."/>
            <person name="Simon P."/>
        </authorList>
    </citation>
    <scope>NUCLEOTIDE SEQUENCE</scope>
    <source>
        <tissue evidence="1">Leaf</tissue>
    </source>
</reference>
<proteinExistence type="predicted"/>
<gene>
    <name evidence="1" type="ORF">DCAR_0415921</name>
</gene>
<evidence type="ECO:0000313" key="1">
    <source>
        <dbReference type="EMBL" id="WOG96585.1"/>
    </source>
</evidence>
<organism evidence="1 2">
    <name type="scientific">Daucus carota subsp. sativus</name>
    <name type="common">Carrot</name>
    <dbReference type="NCBI Taxonomy" id="79200"/>
    <lineage>
        <taxon>Eukaryota</taxon>
        <taxon>Viridiplantae</taxon>
        <taxon>Streptophyta</taxon>
        <taxon>Embryophyta</taxon>
        <taxon>Tracheophyta</taxon>
        <taxon>Spermatophyta</taxon>
        <taxon>Magnoliopsida</taxon>
        <taxon>eudicotyledons</taxon>
        <taxon>Gunneridae</taxon>
        <taxon>Pentapetalae</taxon>
        <taxon>asterids</taxon>
        <taxon>campanulids</taxon>
        <taxon>Apiales</taxon>
        <taxon>Apiaceae</taxon>
        <taxon>Apioideae</taxon>
        <taxon>Scandiceae</taxon>
        <taxon>Daucinae</taxon>
        <taxon>Daucus</taxon>
        <taxon>Daucus sect. Daucus</taxon>
    </lineage>
</organism>